<name>J9E571_WUCBA</name>
<organism evidence="2 3">
    <name type="scientific">Wuchereria bancrofti</name>
    <dbReference type="NCBI Taxonomy" id="6293"/>
    <lineage>
        <taxon>Eukaryota</taxon>
        <taxon>Metazoa</taxon>
        <taxon>Ecdysozoa</taxon>
        <taxon>Nematoda</taxon>
        <taxon>Chromadorea</taxon>
        <taxon>Rhabditida</taxon>
        <taxon>Spirurina</taxon>
        <taxon>Spiruromorpha</taxon>
        <taxon>Filarioidea</taxon>
        <taxon>Onchocercidae</taxon>
        <taxon>Wuchereria</taxon>
    </lineage>
</organism>
<protein>
    <submittedName>
        <fullName evidence="2">Uncharacterized protein</fullName>
    </submittedName>
</protein>
<feature type="region of interest" description="Disordered" evidence="1">
    <location>
        <begin position="143"/>
        <end position="162"/>
    </location>
</feature>
<proteinExistence type="predicted"/>
<sequence>MRCRFGTVAGSCRTTWSKILVPFLGGGGTIFVKLEHDLVENTVPKGAAMLVKLPDESPDFVEKLKEQTGATTAAGAYRFAAERYGSLTYQLKQAMDELARPGATSSSRSSTTPAPLPLRCLTTSPKAIFSRAERPSELSLVRCRAPGSSDQPHRSGERKHGRSEHLTYFHSVALIRSDSRTSSLVSMIIFTRRSFTSSTNLSRTRYAFDMHRYLSQVVGVVRACRCGVGYWLPGLWRL</sequence>
<dbReference type="AlphaFoldDB" id="J9E571"/>
<gene>
    <name evidence="2" type="ORF">WUBG_17001</name>
</gene>
<accession>J9E571</accession>
<dbReference type="Proteomes" id="UP000004810">
    <property type="component" value="Unassembled WGS sequence"/>
</dbReference>
<comment type="caution">
    <text evidence="2">The sequence shown here is derived from an EMBL/GenBank/DDBJ whole genome shotgun (WGS) entry which is preliminary data.</text>
</comment>
<evidence type="ECO:0000256" key="1">
    <source>
        <dbReference type="SAM" id="MobiDB-lite"/>
    </source>
</evidence>
<evidence type="ECO:0000313" key="2">
    <source>
        <dbReference type="EMBL" id="EJW72087.1"/>
    </source>
</evidence>
<dbReference type="EMBL" id="ADBV01016958">
    <property type="protein sequence ID" value="EJW72087.1"/>
    <property type="molecule type" value="Genomic_DNA"/>
</dbReference>
<evidence type="ECO:0000313" key="3">
    <source>
        <dbReference type="Proteomes" id="UP000004810"/>
    </source>
</evidence>
<reference evidence="3" key="1">
    <citation type="submission" date="2012-08" db="EMBL/GenBank/DDBJ databases">
        <title>The Genome Sequence of Wuchereria bancrofti.</title>
        <authorList>
            <person name="Nutman T.B."/>
            <person name="Fink D.L."/>
            <person name="Russ C."/>
            <person name="Young S."/>
            <person name="Zeng Q."/>
            <person name="Koehrsen M."/>
            <person name="Alvarado L."/>
            <person name="Berlin A."/>
            <person name="Chapman S.B."/>
            <person name="Chen Z."/>
            <person name="Freedman E."/>
            <person name="Gellesch M."/>
            <person name="Goldberg J."/>
            <person name="Griggs A."/>
            <person name="Gujja S."/>
            <person name="Heilman E.R."/>
            <person name="Heiman D."/>
            <person name="Hepburn T."/>
            <person name="Howarth C."/>
            <person name="Jen D."/>
            <person name="Larson L."/>
            <person name="Lewis B."/>
            <person name="Mehta T."/>
            <person name="Park D."/>
            <person name="Pearson M."/>
            <person name="Roberts A."/>
            <person name="Saif S."/>
            <person name="Shea T."/>
            <person name="Shenoy N."/>
            <person name="Sisk P."/>
            <person name="Stolte C."/>
            <person name="Sykes S."/>
            <person name="Walk T."/>
            <person name="White J."/>
            <person name="Yandava C."/>
            <person name="Haas B."/>
            <person name="Henn M.R."/>
            <person name="Nusbaum C."/>
            <person name="Birren B."/>
        </authorList>
    </citation>
    <scope>NUCLEOTIDE SEQUENCE [LARGE SCALE GENOMIC DNA]</scope>
    <source>
        <strain evidence="3">NA</strain>
    </source>
</reference>